<evidence type="ECO:0000313" key="5">
    <source>
        <dbReference type="Proteomes" id="UP001212170"/>
    </source>
</evidence>
<evidence type="ECO:0000259" key="3">
    <source>
        <dbReference type="SMART" id="SM00857"/>
    </source>
</evidence>
<keyword evidence="2" id="KW-0233">DNA recombination</keyword>
<dbReference type="InterPro" id="IPR006119">
    <property type="entry name" value="Resolv_N"/>
</dbReference>
<dbReference type="Proteomes" id="UP001212170">
    <property type="component" value="Unassembled WGS sequence"/>
</dbReference>
<feature type="domain" description="Resolvase/invertase-type recombinase catalytic" evidence="3">
    <location>
        <begin position="4"/>
        <end position="141"/>
    </location>
</feature>
<keyword evidence="1" id="KW-0238">DNA-binding</keyword>
<proteinExistence type="predicted"/>
<name>A0ABT4W8S3_9FLAO</name>
<comment type="caution">
    <text evidence="4">The sequence shown here is derived from an EMBL/GenBank/DDBJ whole genome shotgun (WGS) entry which is preliminary data.</text>
</comment>
<dbReference type="EMBL" id="JAMZNK010000005">
    <property type="protein sequence ID" value="MDA6068948.1"/>
    <property type="molecule type" value="Genomic_DNA"/>
</dbReference>
<dbReference type="Gene3D" id="3.40.50.1390">
    <property type="entry name" value="Resolvase, N-terminal catalytic domain"/>
    <property type="match status" value="1"/>
</dbReference>
<organism evidence="4 5">
    <name type="scientific">Flavobacterium azizsancarii</name>
    <dbReference type="NCBI Taxonomy" id="2961580"/>
    <lineage>
        <taxon>Bacteria</taxon>
        <taxon>Pseudomonadati</taxon>
        <taxon>Bacteroidota</taxon>
        <taxon>Flavobacteriia</taxon>
        <taxon>Flavobacteriales</taxon>
        <taxon>Flavobacteriaceae</taxon>
        <taxon>Flavobacterium</taxon>
    </lineage>
</organism>
<dbReference type="SUPFAM" id="SSF53041">
    <property type="entry name" value="Resolvase-like"/>
    <property type="match status" value="1"/>
</dbReference>
<dbReference type="PANTHER" id="PTHR30461">
    <property type="entry name" value="DNA-INVERTASE FROM LAMBDOID PROPHAGE"/>
    <property type="match status" value="1"/>
</dbReference>
<dbReference type="SMART" id="SM00857">
    <property type="entry name" value="Resolvase"/>
    <property type="match status" value="1"/>
</dbReference>
<dbReference type="PANTHER" id="PTHR30461:SF2">
    <property type="entry name" value="SERINE RECOMBINASE PINE-RELATED"/>
    <property type="match status" value="1"/>
</dbReference>
<evidence type="ECO:0000256" key="2">
    <source>
        <dbReference type="ARBA" id="ARBA00023172"/>
    </source>
</evidence>
<dbReference type="RefSeq" id="WP_271334782.1">
    <property type="nucleotide sequence ID" value="NZ_JAMZNK010000005.1"/>
</dbReference>
<keyword evidence="5" id="KW-1185">Reference proteome</keyword>
<evidence type="ECO:0000256" key="1">
    <source>
        <dbReference type="ARBA" id="ARBA00023125"/>
    </source>
</evidence>
<dbReference type="CDD" id="cd03768">
    <property type="entry name" value="SR_ResInv"/>
    <property type="match status" value="1"/>
</dbReference>
<sequence>MNTYIAYIRTSTKRQDLGLEAQQAIINRFVQSDDIIIQTYTEKESGSKSNRIEMNKAIEQCKATGATLLIAKLDRLSRNVAFVSALMESKITLCAIDLPNATPFHLHIFASFAEQELKLIQDRTKSALSTIKDNIKRNGYHMSKAGNRITSLGRDHINDENRLMGVQAIKDKKKNNPNLVKARAFAISLRNAKLTLRDIAIELNNNGFKSSRGGIFYASTVSDLFK</sequence>
<dbReference type="Pfam" id="PF00239">
    <property type="entry name" value="Resolvase"/>
    <property type="match status" value="1"/>
</dbReference>
<dbReference type="InterPro" id="IPR036162">
    <property type="entry name" value="Resolvase-like_N_sf"/>
</dbReference>
<accession>A0ABT4W8S3</accession>
<reference evidence="4 5" key="1">
    <citation type="journal article" date="2023" name="Chemosphere">
        <title>Whole genome analysis of Flavobacterium aziz-sancarii sp. nov., isolated from Ardley Island (Antarctica), revealed a rich resistome and bioremediation potential.</title>
        <authorList>
            <person name="Otur C."/>
            <person name="Okay S."/>
            <person name="Kurt-Kizildogan A."/>
        </authorList>
    </citation>
    <scope>NUCLEOTIDE SEQUENCE [LARGE SCALE GENOMIC DNA]</scope>
    <source>
        <strain evidence="4 5">AC</strain>
    </source>
</reference>
<evidence type="ECO:0000313" key="4">
    <source>
        <dbReference type="EMBL" id="MDA6068948.1"/>
    </source>
</evidence>
<protein>
    <submittedName>
        <fullName evidence="4">Recombinase family protein</fullName>
    </submittedName>
</protein>
<gene>
    <name evidence="4" type="ORF">NJT12_04865</name>
</gene>
<dbReference type="InterPro" id="IPR050639">
    <property type="entry name" value="SSR_resolvase"/>
</dbReference>